<reference evidence="3" key="1">
    <citation type="journal article" date="2019" name="Int. J. Syst. Evol. Microbiol.">
        <title>The Global Catalogue of Microorganisms (GCM) 10K type strain sequencing project: providing services to taxonomists for standard genome sequencing and annotation.</title>
        <authorList>
            <consortium name="The Broad Institute Genomics Platform"/>
            <consortium name="The Broad Institute Genome Sequencing Center for Infectious Disease"/>
            <person name="Wu L."/>
            <person name="Ma J."/>
        </authorList>
    </citation>
    <scope>NUCLEOTIDE SEQUENCE [LARGE SCALE GENOMIC DNA]</scope>
    <source>
        <strain evidence="3">KCTC 32998</strain>
    </source>
</reference>
<proteinExistence type="predicted"/>
<sequence>MAGTKGCETARWSESHKAGLSPDRSLQLDSVKSESLVIAYQNDAVNTFPGLVHTARHTMGVDCTRSG</sequence>
<dbReference type="EMBL" id="BMZI01000024">
    <property type="protein sequence ID" value="GHB35168.1"/>
    <property type="molecule type" value="Genomic_DNA"/>
</dbReference>
<accession>A0ABQ3EE96</accession>
<name>A0ABQ3EE96_9GAMM</name>
<dbReference type="Proteomes" id="UP000646745">
    <property type="component" value="Unassembled WGS sequence"/>
</dbReference>
<evidence type="ECO:0000313" key="3">
    <source>
        <dbReference type="Proteomes" id="UP000646745"/>
    </source>
</evidence>
<evidence type="ECO:0000313" key="2">
    <source>
        <dbReference type="EMBL" id="GHB35168.1"/>
    </source>
</evidence>
<organism evidence="2 3">
    <name type="scientific">Salinicola rhizosphaerae</name>
    <dbReference type="NCBI Taxonomy" id="1443141"/>
    <lineage>
        <taxon>Bacteria</taxon>
        <taxon>Pseudomonadati</taxon>
        <taxon>Pseudomonadota</taxon>
        <taxon>Gammaproteobacteria</taxon>
        <taxon>Oceanospirillales</taxon>
        <taxon>Halomonadaceae</taxon>
        <taxon>Salinicola</taxon>
    </lineage>
</organism>
<keyword evidence="3" id="KW-1185">Reference proteome</keyword>
<evidence type="ECO:0000256" key="1">
    <source>
        <dbReference type="SAM" id="MobiDB-lite"/>
    </source>
</evidence>
<protein>
    <submittedName>
        <fullName evidence="2">Uncharacterized protein</fullName>
    </submittedName>
</protein>
<gene>
    <name evidence="2" type="ORF">GCM10009038_37490</name>
</gene>
<comment type="caution">
    <text evidence="2">The sequence shown here is derived from an EMBL/GenBank/DDBJ whole genome shotgun (WGS) entry which is preliminary data.</text>
</comment>
<feature type="region of interest" description="Disordered" evidence="1">
    <location>
        <begin position="1"/>
        <end position="24"/>
    </location>
</feature>